<dbReference type="NCBIfam" id="NF002636">
    <property type="entry name" value="PRK02304.1-5"/>
    <property type="match status" value="1"/>
</dbReference>
<dbReference type="GO" id="GO:0044209">
    <property type="term" value="P:AMP salvage"/>
    <property type="evidence" value="ECO:0007669"/>
    <property type="project" value="UniProtKB-UniRule"/>
</dbReference>
<feature type="domain" description="Phosphoribosyltransferase" evidence="12">
    <location>
        <begin position="34"/>
        <end position="143"/>
    </location>
</feature>
<name>A0A133YAE6_9FIRM</name>
<sequence>MEKNLDKKLRHIHHYPKHGIDFIDITTVLKNSADFEQLINELVDSCKDLDFDVVVAAEARGFIIGAALAYAMHKAFVPIRKAGKLPAATYKKSYQLEYGEATIEMHKDALQAGSKVIFVDDLLAIGGTAKAACEVIEASGAKIQALLFFIELAGLNGRECLKQYDVRSLYLVHEDKLD</sequence>
<dbReference type="CDD" id="cd06223">
    <property type="entry name" value="PRTases_typeI"/>
    <property type="match status" value="1"/>
</dbReference>
<evidence type="ECO:0000256" key="5">
    <source>
        <dbReference type="ARBA" id="ARBA00008391"/>
    </source>
</evidence>
<evidence type="ECO:0000313" key="13">
    <source>
        <dbReference type="EMBL" id="KXB40178.1"/>
    </source>
</evidence>
<proteinExistence type="inferred from homology"/>
<organism evidence="13 14">
    <name type="scientific">Amygdalobacter nucleatus</name>
    <dbReference type="NCBI Taxonomy" id="3029274"/>
    <lineage>
        <taxon>Bacteria</taxon>
        <taxon>Bacillati</taxon>
        <taxon>Bacillota</taxon>
        <taxon>Clostridia</taxon>
        <taxon>Eubacteriales</taxon>
        <taxon>Oscillospiraceae</taxon>
        <taxon>Amygdalobacter</taxon>
    </lineage>
</organism>
<evidence type="ECO:0000256" key="11">
    <source>
        <dbReference type="HAMAP-Rule" id="MF_00004"/>
    </source>
</evidence>
<dbReference type="InterPro" id="IPR029057">
    <property type="entry name" value="PRTase-like"/>
</dbReference>
<dbReference type="OrthoDB" id="9803963at2"/>
<dbReference type="HAMAP" id="MF_00004">
    <property type="entry name" value="Aden_phosphoribosyltr"/>
    <property type="match status" value="1"/>
</dbReference>
<protein>
    <recommendedName>
        <fullName evidence="6 11">Adenine phosphoribosyltransferase</fullName>
        <shortName evidence="11">APRT</shortName>
        <ecNumber evidence="6 11">2.4.2.7</ecNumber>
    </recommendedName>
</protein>
<comment type="subunit">
    <text evidence="11">Homodimer.</text>
</comment>
<dbReference type="Proteomes" id="UP000070080">
    <property type="component" value="Unassembled WGS sequence"/>
</dbReference>
<evidence type="ECO:0000256" key="10">
    <source>
        <dbReference type="ARBA" id="ARBA00022726"/>
    </source>
</evidence>
<evidence type="ECO:0000256" key="3">
    <source>
        <dbReference type="ARBA" id="ARBA00004496"/>
    </source>
</evidence>
<dbReference type="FunFam" id="3.40.50.2020:FF:000021">
    <property type="entry name" value="Adenine phosphoribosyltransferase"/>
    <property type="match status" value="1"/>
</dbReference>
<keyword evidence="9 11" id="KW-0808">Transferase</keyword>
<comment type="subcellular location">
    <subcellularLocation>
        <location evidence="3 11">Cytoplasm</location>
    </subcellularLocation>
</comment>
<dbReference type="GO" id="GO:0005737">
    <property type="term" value="C:cytoplasm"/>
    <property type="evidence" value="ECO:0007669"/>
    <property type="project" value="UniProtKB-SubCell"/>
</dbReference>
<dbReference type="GO" id="GO:0006166">
    <property type="term" value="P:purine ribonucleoside salvage"/>
    <property type="evidence" value="ECO:0007669"/>
    <property type="project" value="UniProtKB-UniRule"/>
</dbReference>
<dbReference type="UniPathway" id="UPA00588">
    <property type="reaction ID" value="UER00646"/>
</dbReference>
<dbReference type="EMBL" id="LSCV01000031">
    <property type="protein sequence ID" value="KXB40178.1"/>
    <property type="molecule type" value="Genomic_DNA"/>
</dbReference>
<evidence type="ECO:0000256" key="4">
    <source>
        <dbReference type="ARBA" id="ARBA00004659"/>
    </source>
</evidence>
<comment type="catalytic activity">
    <reaction evidence="1 11">
        <text>AMP + diphosphate = 5-phospho-alpha-D-ribose 1-diphosphate + adenine</text>
        <dbReference type="Rhea" id="RHEA:16609"/>
        <dbReference type="ChEBI" id="CHEBI:16708"/>
        <dbReference type="ChEBI" id="CHEBI:33019"/>
        <dbReference type="ChEBI" id="CHEBI:58017"/>
        <dbReference type="ChEBI" id="CHEBI:456215"/>
        <dbReference type="EC" id="2.4.2.7"/>
    </reaction>
</comment>
<dbReference type="PANTHER" id="PTHR32315:SF3">
    <property type="entry name" value="ADENINE PHOSPHORIBOSYLTRANSFERASE"/>
    <property type="match status" value="1"/>
</dbReference>
<dbReference type="PANTHER" id="PTHR32315">
    <property type="entry name" value="ADENINE PHOSPHORIBOSYLTRANSFERASE"/>
    <property type="match status" value="1"/>
</dbReference>
<dbReference type="GO" id="GO:0003999">
    <property type="term" value="F:adenine phosphoribosyltransferase activity"/>
    <property type="evidence" value="ECO:0007669"/>
    <property type="project" value="UniProtKB-UniRule"/>
</dbReference>
<dbReference type="Pfam" id="PF00156">
    <property type="entry name" value="Pribosyltran"/>
    <property type="match status" value="1"/>
</dbReference>
<dbReference type="RefSeq" id="WP_066714384.1">
    <property type="nucleotide sequence ID" value="NZ_JARFNM010000001.1"/>
</dbReference>
<dbReference type="NCBIfam" id="NF002634">
    <property type="entry name" value="PRK02304.1-3"/>
    <property type="match status" value="1"/>
</dbReference>
<keyword evidence="7 11" id="KW-0963">Cytoplasm</keyword>
<comment type="caution">
    <text evidence="13">The sequence shown here is derived from an EMBL/GenBank/DDBJ whole genome shotgun (WGS) entry which is preliminary data.</text>
</comment>
<evidence type="ECO:0000256" key="1">
    <source>
        <dbReference type="ARBA" id="ARBA00000868"/>
    </source>
</evidence>
<dbReference type="AlphaFoldDB" id="A0A133YAE6"/>
<keyword evidence="8 11" id="KW-0328">Glycosyltransferase</keyword>
<evidence type="ECO:0000256" key="2">
    <source>
        <dbReference type="ARBA" id="ARBA00003968"/>
    </source>
</evidence>
<gene>
    <name evidence="11" type="primary">apt</name>
    <name evidence="13" type="ORF">HMPREF1872_00989</name>
</gene>
<dbReference type="InterPro" id="IPR000836">
    <property type="entry name" value="PRTase_dom"/>
</dbReference>
<keyword evidence="10 11" id="KW-0660">Purine salvage</keyword>
<evidence type="ECO:0000259" key="12">
    <source>
        <dbReference type="Pfam" id="PF00156"/>
    </source>
</evidence>
<accession>A0A133YAE6</accession>
<dbReference type="GO" id="GO:0002055">
    <property type="term" value="F:adenine binding"/>
    <property type="evidence" value="ECO:0007669"/>
    <property type="project" value="TreeGrafter"/>
</dbReference>
<dbReference type="NCBIfam" id="TIGR01090">
    <property type="entry name" value="apt"/>
    <property type="match status" value="1"/>
</dbReference>
<evidence type="ECO:0000256" key="7">
    <source>
        <dbReference type="ARBA" id="ARBA00022490"/>
    </source>
</evidence>
<dbReference type="InterPro" id="IPR050054">
    <property type="entry name" value="UPRTase/APRTase"/>
</dbReference>
<dbReference type="Gene3D" id="3.40.50.2020">
    <property type="match status" value="1"/>
</dbReference>
<dbReference type="PATRIC" id="fig|1497955.3.peg.960"/>
<keyword evidence="14" id="KW-1185">Reference proteome</keyword>
<dbReference type="GO" id="GO:0006168">
    <property type="term" value="P:adenine salvage"/>
    <property type="evidence" value="ECO:0007669"/>
    <property type="project" value="InterPro"/>
</dbReference>
<evidence type="ECO:0000256" key="9">
    <source>
        <dbReference type="ARBA" id="ARBA00022679"/>
    </source>
</evidence>
<dbReference type="InterPro" id="IPR005764">
    <property type="entry name" value="Ade_phspho_trans"/>
</dbReference>
<reference evidence="14" key="1">
    <citation type="submission" date="2016-01" db="EMBL/GenBank/DDBJ databases">
        <authorList>
            <person name="Mitreva M."/>
            <person name="Pepin K.H."/>
            <person name="Mihindukulasuriya K.A."/>
            <person name="Fulton R."/>
            <person name="Fronick C."/>
            <person name="O'Laughlin M."/>
            <person name="Miner T."/>
            <person name="Herter B."/>
            <person name="Rosa B.A."/>
            <person name="Cordes M."/>
            <person name="Tomlinson C."/>
            <person name="Wollam A."/>
            <person name="Palsikar V.B."/>
            <person name="Mardis E.R."/>
            <person name="Wilson R.K."/>
        </authorList>
    </citation>
    <scope>NUCLEOTIDE SEQUENCE [LARGE SCALE GENOMIC DNA]</scope>
    <source>
        <strain evidence="14">KA00274</strain>
    </source>
</reference>
<dbReference type="STRING" id="1497955.HMPREF1872_00989"/>
<dbReference type="EC" id="2.4.2.7" evidence="6 11"/>
<dbReference type="SUPFAM" id="SSF53271">
    <property type="entry name" value="PRTase-like"/>
    <property type="match status" value="1"/>
</dbReference>
<evidence type="ECO:0000256" key="6">
    <source>
        <dbReference type="ARBA" id="ARBA00011893"/>
    </source>
</evidence>
<comment type="similarity">
    <text evidence="5 11">Belongs to the purine/pyrimidine phosphoribosyltransferase family.</text>
</comment>
<evidence type="ECO:0000256" key="8">
    <source>
        <dbReference type="ARBA" id="ARBA00022676"/>
    </source>
</evidence>
<dbReference type="GO" id="GO:0016208">
    <property type="term" value="F:AMP binding"/>
    <property type="evidence" value="ECO:0007669"/>
    <property type="project" value="TreeGrafter"/>
</dbReference>
<comment type="function">
    <text evidence="2 11">Catalyzes a salvage reaction resulting in the formation of AMP, that is energically less costly than de novo synthesis.</text>
</comment>
<comment type="pathway">
    <text evidence="4 11">Purine metabolism; AMP biosynthesis via salvage pathway; AMP from adenine: step 1/1.</text>
</comment>
<evidence type="ECO:0000313" key="14">
    <source>
        <dbReference type="Proteomes" id="UP000070080"/>
    </source>
</evidence>